<protein>
    <recommendedName>
        <fullName evidence="4">Secreted protein</fullName>
    </recommendedName>
</protein>
<reference evidence="2 3" key="1">
    <citation type="submission" date="2020-08" db="EMBL/GenBank/DDBJ databases">
        <title>Genomic Encyclopedia of Type Strains, Phase IV (KMG-IV): sequencing the most valuable type-strain genomes for metagenomic binning, comparative biology and taxonomic classification.</title>
        <authorList>
            <person name="Goeker M."/>
        </authorList>
    </citation>
    <scope>NUCLEOTIDE SEQUENCE [LARGE SCALE GENOMIC DNA]</scope>
    <source>
        <strain evidence="2 3">DSM 45385</strain>
    </source>
</reference>
<evidence type="ECO:0008006" key="4">
    <source>
        <dbReference type="Google" id="ProtNLM"/>
    </source>
</evidence>
<evidence type="ECO:0000256" key="1">
    <source>
        <dbReference type="SAM" id="SignalP"/>
    </source>
</evidence>
<comment type="caution">
    <text evidence="2">The sequence shown here is derived from an EMBL/GenBank/DDBJ whole genome shotgun (WGS) entry which is preliminary data.</text>
</comment>
<feature type="signal peptide" evidence="1">
    <location>
        <begin position="1"/>
        <end position="28"/>
    </location>
</feature>
<dbReference type="RefSeq" id="WP_184973494.1">
    <property type="nucleotide sequence ID" value="NZ_JACHIN010000020.1"/>
</dbReference>
<dbReference type="EMBL" id="JACHIN010000020">
    <property type="protein sequence ID" value="MBB5083949.1"/>
    <property type="molecule type" value="Genomic_DNA"/>
</dbReference>
<organism evidence="2 3">
    <name type="scientific">Nonomuraea endophytica</name>
    <dbReference type="NCBI Taxonomy" id="714136"/>
    <lineage>
        <taxon>Bacteria</taxon>
        <taxon>Bacillati</taxon>
        <taxon>Actinomycetota</taxon>
        <taxon>Actinomycetes</taxon>
        <taxon>Streptosporangiales</taxon>
        <taxon>Streptosporangiaceae</taxon>
        <taxon>Nonomuraea</taxon>
    </lineage>
</organism>
<keyword evidence="3" id="KW-1185">Reference proteome</keyword>
<evidence type="ECO:0000313" key="2">
    <source>
        <dbReference type="EMBL" id="MBB5083949.1"/>
    </source>
</evidence>
<proteinExistence type="predicted"/>
<sequence length="137" mass="15131">MVNPPHKIVIVAAALAAGLLSLPSAAGADTGSRLMAKKGCAADLPSFCLSIDSAGIRYGRYENHKGNKSWLQFWVSGNGEYAPVHYQAIPTTGTASWVGVRTSPTKYNVCYYLEMRLRDFKTDKRRTYFTPCVQRPR</sequence>
<feature type="chain" id="PRO_5031366064" description="Secreted protein" evidence="1">
    <location>
        <begin position="29"/>
        <end position="137"/>
    </location>
</feature>
<name>A0A7W8ELJ2_9ACTN</name>
<evidence type="ECO:0000313" key="3">
    <source>
        <dbReference type="Proteomes" id="UP000568380"/>
    </source>
</evidence>
<keyword evidence="1" id="KW-0732">Signal</keyword>
<dbReference type="Proteomes" id="UP000568380">
    <property type="component" value="Unassembled WGS sequence"/>
</dbReference>
<accession>A0A7W8ELJ2</accession>
<gene>
    <name evidence="2" type="ORF">HNR40_009457</name>
</gene>
<dbReference type="AlphaFoldDB" id="A0A7W8ELJ2"/>